<dbReference type="FunFam" id="3.30.2300.10:FF:000001">
    <property type="entry name" value="THUMP domain-containing protein 1"/>
    <property type="match status" value="1"/>
</dbReference>
<accession>A0A4S9T994</accession>
<dbReference type="PROSITE" id="PS51165">
    <property type="entry name" value="THUMP"/>
    <property type="match status" value="1"/>
</dbReference>
<dbReference type="CDD" id="cd11717">
    <property type="entry name" value="THUMP_THUMPD1_like"/>
    <property type="match status" value="1"/>
</dbReference>
<dbReference type="Gene3D" id="3.30.2300.10">
    <property type="entry name" value="THUMP superfamily"/>
    <property type="match status" value="1"/>
</dbReference>
<dbReference type="InterPro" id="IPR004114">
    <property type="entry name" value="THUMP_dom"/>
</dbReference>
<dbReference type="SMART" id="SM00981">
    <property type="entry name" value="THUMP"/>
    <property type="match status" value="1"/>
</dbReference>
<dbReference type="AlphaFoldDB" id="A0A4S9T994"/>
<evidence type="ECO:0000259" key="4">
    <source>
        <dbReference type="PROSITE" id="PS51165"/>
    </source>
</evidence>
<evidence type="ECO:0000313" key="5">
    <source>
        <dbReference type="EMBL" id="THV65867.1"/>
    </source>
</evidence>
<comment type="caution">
    <text evidence="6">The sequence shown here is derived from an EMBL/GenBank/DDBJ whole genome shotgun (WGS) entry which is preliminary data.</text>
</comment>
<dbReference type="GO" id="GO:0003723">
    <property type="term" value="F:RNA binding"/>
    <property type="evidence" value="ECO:0007669"/>
    <property type="project" value="UniProtKB-UniRule"/>
</dbReference>
<dbReference type="GO" id="GO:0006400">
    <property type="term" value="P:tRNA modification"/>
    <property type="evidence" value="ECO:0007669"/>
    <property type="project" value="InterPro"/>
</dbReference>
<dbReference type="SUPFAM" id="SSF143437">
    <property type="entry name" value="THUMP domain-like"/>
    <property type="match status" value="1"/>
</dbReference>
<dbReference type="Proteomes" id="UP000308005">
    <property type="component" value="Unassembled WGS sequence"/>
</dbReference>
<evidence type="ECO:0000256" key="1">
    <source>
        <dbReference type="PROSITE-ProRule" id="PRU00529"/>
    </source>
</evidence>
<dbReference type="PANTHER" id="PTHR13452">
    <property type="entry name" value="THUMP DOMAIN CONTAINING PROTEIN 1-RELATED"/>
    <property type="match status" value="1"/>
</dbReference>
<feature type="compositionally biased region" description="Basic and acidic residues" evidence="2">
    <location>
        <begin position="325"/>
        <end position="370"/>
    </location>
</feature>
<feature type="chain" id="PRO_5033832882" description="THUMP domain-containing protein" evidence="3">
    <location>
        <begin position="24"/>
        <end position="384"/>
    </location>
</feature>
<feature type="domain" description="THUMP" evidence="4">
    <location>
        <begin position="199"/>
        <end position="306"/>
    </location>
</feature>
<organism evidence="6 8">
    <name type="scientific">Aureobasidium pullulans</name>
    <name type="common">Black yeast</name>
    <name type="synonym">Pullularia pullulans</name>
    <dbReference type="NCBI Taxonomy" id="5580"/>
    <lineage>
        <taxon>Eukaryota</taxon>
        <taxon>Fungi</taxon>
        <taxon>Dikarya</taxon>
        <taxon>Ascomycota</taxon>
        <taxon>Pezizomycotina</taxon>
        <taxon>Dothideomycetes</taxon>
        <taxon>Dothideomycetidae</taxon>
        <taxon>Dothideales</taxon>
        <taxon>Saccotheciaceae</taxon>
        <taxon>Aureobasidium</taxon>
    </lineage>
</organism>
<evidence type="ECO:0000313" key="7">
    <source>
        <dbReference type="Proteomes" id="UP000304951"/>
    </source>
</evidence>
<reference evidence="7 8" key="1">
    <citation type="submission" date="2018-10" db="EMBL/GenBank/DDBJ databases">
        <title>Fifty Aureobasidium pullulans genomes reveal a recombining polyextremotolerant generalist.</title>
        <authorList>
            <person name="Gostincar C."/>
            <person name="Turk M."/>
            <person name="Zajc J."/>
            <person name="Gunde-Cimerman N."/>
        </authorList>
    </citation>
    <scope>NUCLEOTIDE SEQUENCE [LARGE SCALE GENOMIC DNA]</scope>
    <source>
        <strain evidence="5 7">EXF-11900</strain>
        <strain evidence="6 8">EXF-3863</strain>
    </source>
</reference>
<feature type="signal peptide" evidence="3">
    <location>
        <begin position="1"/>
        <end position="23"/>
    </location>
</feature>
<name>A0A4S9T994_AURPU</name>
<proteinExistence type="predicted"/>
<keyword evidence="1" id="KW-0694">RNA-binding</keyword>
<dbReference type="PANTHER" id="PTHR13452:SF10">
    <property type="entry name" value="THUMP DOMAIN-CONTAINING PROTEIN 1"/>
    <property type="match status" value="1"/>
</dbReference>
<evidence type="ECO:0000313" key="6">
    <source>
        <dbReference type="EMBL" id="THZ20613.1"/>
    </source>
</evidence>
<dbReference type="Proteomes" id="UP000304951">
    <property type="component" value="Unassembled WGS sequence"/>
</dbReference>
<evidence type="ECO:0000256" key="2">
    <source>
        <dbReference type="SAM" id="MobiDB-lite"/>
    </source>
</evidence>
<dbReference type="InterPro" id="IPR040183">
    <property type="entry name" value="THUMPD1-like"/>
</dbReference>
<feature type="region of interest" description="Disordered" evidence="2">
    <location>
        <begin position="325"/>
        <end position="384"/>
    </location>
</feature>
<protein>
    <recommendedName>
        <fullName evidence="4">THUMP domain-containing protein</fullName>
    </recommendedName>
</protein>
<gene>
    <name evidence="6" type="ORF">D6C91_04678</name>
    <name evidence="5" type="ORF">D6D28_08776</name>
</gene>
<dbReference type="EMBL" id="QZAF01000595">
    <property type="protein sequence ID" value="THV65867.1"/>
    <property type="molecule type" value="Genomic_DNA"/>
</dbReference>
<evidence type="ECO:0000313" key="8">
    <source>
        <dbReference type="Proteomes" id="UP000308005"/>
    </source>
</evidence>
<dbReference type="Pfam" id="PF02926">
    <property type="entry name" value="THUMP"/>
    <property type="match status" value="1"/>
</dbReference>
<keyword evidence="3" id="KW-0732">Signal</keyword>
<dbReference type="EMBL" id="QZBM01000181">
    <property type="protein sequence ID" value="THZ20613.1"/>
    <property type="molecule type" value="Genomic_DNA"/>
</dbReference>
<sequence length="384" mass="42629">MRLLDRDFLLGLLGTLTSLAGFGKSIQRKTPIYNSTLCHKNIQNMADESKKRSAPSGGADGASKKAKANFCTRCLNRLVDQYATQKVILPGDQGIWATCDKGREGKCTGELRDLFNEYAQLLYGDQLAAEAGAAGSDDEGDGEINIEAEIQQELADMRKPPSQSKPLFWSIKLDVQCVIFFKTRAPVEPVSFVRRIVEDAAKPNAPKRTRFCNRLMPMTLMGKATENSLIKVAQEVLAPHFHQEPHVSRKFAIRPTIRNHNVMKRMDIIQNIAHTVGPGHQVDLKKPDLLIMVEVYTSICGISVIPNDYDALKKYNLAEIFEPTPKEQPKKKIEAPKEQPAEDVKMEVEEKTEAPIAKEEAEIPAVKEEAETPAVPVKDEAAPA</sequence>
<evidence type="ECO:0000256" key="3">
    <source>
        <dbReference type="SAM" id="SignalP"/>
    </source>
</evidence>